<organism evidence="1 2">
    <name type="scientific">Photorhabdus luminescens subsp. mexicana</name>
    <dbReference type="NCBI Taxonomy" id="2100167"/>
    <lineage>
        <taxon>Bacteria</taxon>
        <taxon>Pseudomonadati</taxon>
        <taxon>Pseudomonadota</taxon>
        <taxon>Gammaproteobacteria</taxon>
        <taxon>Enterobacterales</taxon>
        <taxon>Morganellaceae</taxon>
        <taxon>Photorhabdus</taxon>
    </lineage>
</organism>
<name>A0A4R4JG98_PHOLU</name>
<dbReference type="Pfam" id="PF05489">
    <property type="entry name" value="Phage_tail_X"/>
    <property type="match status" value="1"/>
</dbReference>
<dbReference type="RefSeq" id="WP_132345239.1">
    <property type="nucleotide sequence ID" value="NZ_CAWOLF010000008.1"/>
</dbReference>
<reference evidence="1 2" key="1">
    <citation type="journal article" date="2019" name="Int. J. Syst. Evol. Microbiol.">
        <title>Photorhabdus khanii subsp. guanajuatensis subsp. nov., isolated from Heterorhabditis atacamensis, and Photorhabdus luminescens subsp. mexicana subsp. nov., isolated from Heterorhabditis mexicana entomopathogenic nematodes.</title>
        <authorList>
            <person name="Machado R.A.R."/>
            <person name="Bruno P."/>
            <person name="Arce C.C.M."/>
            <person name="Liechti N."/>
            <person name="Kohler A."/>
            <person name="Bernal J."/>
            <person name="Bruggmann R."/>
            <person name="Turlings T.C.J."/>
        </authorList>
    </citation>
    <scope>NUCLEOTIDE SEQUENCE [LARGE SCALE GENOMIC DNA]</scope>
    <source>
        <strain evidence="1 2">MEX47-22</strain>
    </source>
</reference>
<protein>
    <submittedName>
        <fullName evidence="1">Phage tail protein</fullName>
    </submittedName>
</protein>
<evidence type="ECO:0000313" key="1">
    <source>
        <dbReference type="EMBL" id="TDB52622.1"/>
    </source>
</evidence>
<dbReference type="EMBL" id="PUJX01000008">
    <property type="protein sequence ID" value="TDB52622.1"/>
    <property type="molecule type" value="Genomic_DNA"/>
</dbReference>
<comment type="caution">
    <text evidence="1">The sequence shown here is derived from an EMBL/GenBank/DDBJ whole genome shotgun (WGS) entry which is preliminary data.</text>
</comment>
<sequence>MWVRAQQYDTVDSLCWRYYGRTQGVTELVLEANPGLADFGAILPHGTEVELPEITPSPVMPIIQLWD</sequence>
<dbReference type="Proteomes" id="UP000295550">
    <property type="component" value="Unassembled WGS sequence"/>
</dbReference>
<dbReference type="InterPro" id="IPR008861">
    <property type="entry name" value="GpX-like"/>
</dbReference>
<gene>
    <name evidence="1" type="ORF">C5468_09925</name>
</gene>
<proteinExistence type="predicted"/>
<evidence type="ECO:0000313" key="2">
    <source>
        <dbReference type="Proteomes" id="UP000295550"/>
    </source>
</evidence>
<accession>A0A4R4JG98</accession>
<dbReference type="AlphaFoldDB" id="A0A4R4JG98"/>